<dbReference type="CDD" id="cd16789">
    <property type="entry name" value="mRING-HC-C3HC5_MGRN1-like"/>
    <property type="match status" value="1"/>
</dbReference>
<dbReference type="Gene3D" id="3.30.40.10">
    <property type="entry name" value="Zinc/RING finger domain, C3HC4 (zinc finger)"/>
    <property type="match status" value="2"/>
</dbReference>
<evidence type="ECO:0000256" key="1">
    <source>
        <dbReference type="ARBA" id="ARBA00022723"/>
    </source>
</evidence>
<keyword evidence="7" id="KW-0472">Membrane</keyword>
<feature type="region of interest" description="Disordered" evidence="6">
    <location>
        <begin position="434"/>
        <end position="502"/>
    </location>
</feature>
<evidence type="ECO:0000256" key="6">
    <source>
        <dbReference type="SAM" id="MobiDB-lite"/>
    </source>
</evidence>
<keyword evidence="1" id="KW-0479">Metal-binding</keyword>
<dbReference type="InterPro" id="IPR045195">
    <property type="entry name" value="LOG2-like_mRING_C3HC5"/>
</dbReference>
<reference evidence="9 10" key="1">
    <citation type="submission" date="2021-03" db="EMBL/GenBank/DDBJ databases">
        <authorList>
            <person name="King G.J."/>
            <person name="Bancroft I."/>
            <person name="Baten A."/>
            <person name="Bloomfield J."/>
            <person name="Borpatragohain P."/>
            <person name="He Z."/>
            <person name="Irish N."/>
            <person name="Irwin J."/>
            <person name="Liu K."/>
            <person name="Mauleon R.P."/>
            <person name="Moore J."/>
            <person name="Morris R."/>
            <person name="Ostergaard L."/>
            <person name="Wang B."/>
            <person name="Wells R."/>
        </authorList>
    </citation>
    <scope>NUCLEOTIDE SEQUENCE [LARGE SCALE GENOMIC DNA]</scope>
    <source>
        <strain evidence="9">R-o-18</strain>
        <tissue evidence="9">Leaf</tissue>
    </source>
</reference>
<keyword evidence="7" id="KW-1133">Transmembrane helix</keyword>
<organism evidence="9 10">
    <name type="scientific">Brassica rapa subsp. trilocularis</name>
    <dbReference type="NCBI Taxonomy" id="1813537"/>
    <lineage>
        <taxon>Eukaryota</taxon>
        <taxon>Viridiplantae</taxon>
        <taxon>Streptophyta</taxon>
        <taxon>Embryophyta</taxon>
        <taxon>Tracheophyta</taxon>
        <taxon>Spermatophyta</taxon>
        <taxon>Magnoliopsida</taxon>
        <taxon>eudicotyledons</taxon>
        <taxon>Gunneridae</taxon>
        <taxon>Pentapetalae</taxon>
        <taxon>rosids</taxon>
        <taxon>malvids</taxon>
        <taxon>Brassicales</taxon>
        <taxon>Brassicaceae</taxon>
        <taxon>Brassiceae</taxon>
        <taxon>Brassica</taxon>
    </lineage>
</organism>
<dbReference type="EMBL" id="JADBGQ010000005">
    <property type="protein sequence ID" value="KAG5398946.1"/>
    <property type="molecule type" value="Genomic_DNA"/>
</dbReference>
<proteinExistence type="inferred from homology"/>
<dbReference type="Proteomes" id="UP000823674">
    <property type="component" value="Chromosome A05"/>
</dbReference>
<gene>
    <name evidence="9" type="primary">A05p049500.1_BraROA</name>
    <name evidence="9" type="ORF">IGI04_020760</name>
</gene>
<feature type="transmembrane region" description="Helical" evidence="7">
    <location>
        <begin position="719"/>
        <end position="736"/>
    </location>
</feature>
<dbReference type="InterPro" id="IPR011016">
    <property type="entry name" value="Znf_RING-CH"/>
</dbReference>
<name>A0ABQ7MMZ1_BRACM</name>
<feature type="transmembrane region" description="Helical" evidence="7">
    <location>
        <begin position="775"/>
        <end position="797"/>
    </location>
</feature>
<feature type="region of interest" description="Disordered" evidence="6">
    <location>
        <begin position="555"/>
        <end position="580"/>
    </location>
</feature>
<dbReference type="SUPFAM" id="SSF57850">
    <property type="entry name" value="RING/U-box"/>
    <property type="match status" value="2"/>
</dbReference>
<dbReference type="SMART" id="SM00184">
    <property type="entry name" value="RING"/>
    <property type="match status" value="1"/>
</dbReference>
<comment type="similarity">
    <text evidence="4">Belongs to the RING-type zinc finger family. LOG2 subfamily.</text>
</comment>
<evidence type="ECO:0000256" key="5">
    <source>
        <dbReference type="PROSITE-ProRule" id="PRU00175"/>
    </source>
</evidence>
<evidence type="ECO:0000256" key="4">
    <source>
        <dbReference type="ARBA" id="ARBA00025721"/>
    </source>
</evidence>
<dbReference type="PROSITE" id="PS50089">
    <property type="entry name" value="ZF_RING_2"/>
    <property type="match status" value="1"/>
</dbReference>
<protein>
    <recommendedName>
        <fullName evidence="8">RING-type domain-containing protein</fullName>
    </recommendedName>
</protein>
<keyword evidence="7" id="KW-0812">Transmembrane</keyword>
<dbReference type="Pfam" id="PF12906">
    <property type="entry name" value="RINGv"/>
    <property type="match status" value="1"/>
</dbReference>
<feature type="compositionally biased region" description="Pro residues" evidence="6">
    <location>
        <begin position="23"/>
        <end position="44"/>
    </location>
</feature>
<dbReference type="PANTHER" id="PTHR46158">
    <property type="entry name" value="OS02G0165000 PROTEIN"/>
    <property type="match status" value="1"/>
</dbReference>
<accession>A0ABQ7MMZ1</accession>
<feature type="domain" description="RING-type" evidence="8">
    <location>
        <begin position="318"/>
        <end position="357"/>
    </location>
</feature>
<dbReference type="InterPro" id="IPR013083">
    <property type="entry name" value="Znf_RING/FYVE/PHD"/>
</dbReference>
<comment type="caution">
    <text evidence="9">The sequence shown here is derived from an EMBL/GenBank/DDBJ whole genome shotgun (WGS) entry which is preliminary data.</text>
</comment>
<feature type="region of interest" description="Disordered" evidence="6">
    <location>
        <begin position="1"/>
        <end position="61"/>
    </location>
</feature>
<evidence type="ECO:0000256" key="3">
    <source>
        <dbReference type="ARBA" id="ARBA00022833"/>
    </source>
</evidence>
<dbReference type="PANTHER" id="PTHR46158:SF10">
    <property type="entry name" value="RING-CH-TYPE DOMAIN-CONTAINING PROTEIN"/>
    <property type="match status" value="1"/>
</dbReference>
<feature type="compositionally biased region" description="Low complexity" evidence="6">
    <location>
        <begin position="482"/>
        <end position="501"/>
    </location>
</feature>
<keyword evidence="10" id="KW-1185">Reference proteome</keyword>
<dbReference type="Pfam" id="PF13920">
    <property type="entry name" value="zf-C3HC4_3"/>
    <property type="match status" value="1"/>
</dbReference>
<sequence>MGNISSSGGDRRRRRRSNTLPTAAPPPPPHPSLPPPPATEPPPNRIVFAAATPYPNPNQHYHQYPGYYPPPPGTMLPSPYDHHHHHYPPPPPPPHPYHHPHPWTAGGRYPYAGAMVPQPQPCVEHQKAVTIRNDVNLKKESLKLEPDPDCPGRFLVSFTFDATVSGRITVIFFAKESEECILTATKEDVLPPITMDFEVGLGQKFKQPSGTGIDFSLFEEAELFKTAEADVYPLAVKAEAAAAPGGDGGEEESVGSKNAQITQAVYEKDKGEIKIRVVKQILWVNETRYELQEIYGIGNSVDGDDDSADDANDPGKECVICLSEPRDTTVLPCRHMCMCSGCAKVLRFQTNRCPICRQPVERLLEIKVHGNSGSGNNTEQGGTGEQEFFSALFFFPISWVSFSAPLMDDRDKALEEEHKDGDSAEIADEEQLWRRGIVSSRTPQDTGDDLMRRNASLTSSPIGKRVNFSPMPSPRIFQRGASLSPCSSSSRNRPNNNSLKSLIPKLTFKNKNSSNSNMDIEKAADLAFGASPPSSGNARERSTWTLSNILAPRLKKTESLPKKGPPLPFHRSRSVPAFNKDGSLRQSGVFRVIPTPNRTPTRNINKLDDTNVDGGEDVPEEEAVGELALAHKECTIKWFTIKGNRTCDVCKQEVQNLPVTLLRLQDSHFNLGAIEATHFRQVKIQTNTTFDDVPILVIVSMLAYFCFLEQLLLTKMKSGAIAISLPFSCVFGLLASMTSTTMVKKQYVWIYGTIQFGLVVFFSHIFFSLVHMQPVVSILLATVFGFGLTMSSATGIVEFSKWRRRRRTAELPSSSQVDPPPVQRPYQI</sequence>
<evidence type="ECO:0000313" key="9">
    <source>
        <dbReference type="EMBL" id="KAG5398946.1"/>
    </source>
</evidence>
<keyword evidence="3" id="KW-0862">Zinc</keyword>
<evidence type="ECO:0000259" key="8">
    <source>
        <dbReference type="PROSITE" id="PS50089"/>
    </source>
</evidence>
<dbReference type="InterPro" id="IPR058981">
    <property type="entry name" value="MGRN1/RNF157-like_N"/>
</dbReference>
<dbReference type="Pfam" id="PF26192">
    <property type="entry name" value="RNF157-like_N"/>
    <property type="match status" value="1"/>
</dbReference>
<dbReference type="SMART" id="SM00744">
    <property type="entry name" value="RINGv"/>
    <property type="match status" value="1"/>
</dbReference>
<evidence type="ECO:0000313" key="10">
    <source>
        <dbReference type="Proteomes" id="UP000823674"/>
    </source>
</evidence>
<dbReference type="InterPro" id="IPR001841">
    <property type="entry name" value="Znf_RING"/>
</dbReference>
<evidence type="ECO:0000256" key="7">
    <source>
        <dbReference type="SAM" id="Phobius"/>
    </source>
</evidence>
<keyword evidence="2 5" id="KW-0863">Zinc-finger</keyword>
<evidence type="ECO:0000256" key="2">
    <source>
        <dbReference type="ARBA" id="ARBA00022771"/>
    </source>
</evidence>
<feature type="transmembrane region" description="Helical" evidence="7">
    <location>
        <begin position="748"/>
        <end position="769"/>
    </location>
</feature>